<dbReference type="FunFam" id="1.10.10.540:FF:000005">
    <property type="entry name" value="Related to RAD23-nucleotide excision repair protein (Ubiquitin-like protein)"/>
    <property type="match status" value="1"/>
</dbReference>
<dbReference type="InterPro" id="IPR009060">
    <property type="entry name" value="UBA-like_sf"/>
</dbReference>
<evidence type="ECO:0000313" key="9">
    <source>
        <dbReference type="EMBL" id="CEH16298.1"/>
    </source>
</evidence>
<dbReference type="InterPro" id="IPR000626">
    <property type="entry name" value="Ubiquitin-like_dom"/>
</dbReference>
<dbReference type="Pfam" id="PF00240">
    <property type="entry name" value="ubiquitin"/>
    <property type="match status" value="1"/>
</dbReference>
<comment type="similarity">
    <text evidence="5">Belongs to the RAD23 family.</text>
</comment>
<evidence type="ECO:0000256" key="4">
    <source>
        <dbReference type="ARBA" id="ARBA00023242"/>
    </source>
</evidence>
<evidence type="ECO:0000313" key="10">
    <source>
        <dbReference type="Proteomes" id="UP000054845"/>
    </source>
</evidence>
<feature type="compositionally biased region" description="Low complexity" evidence="6">
    <location>
        <begin position="241"/>
        <end position="262"/>
    </location>
</feature>
<dbReference type="CDD" id="cd01805">
    <property type="entry name" value="Ubl_Rad23"/>
    <property type="match status" value="1"/>
</dbReference>
<feature type="region of interest" description="Disordered" evidence="6">
    <location>
        <begin position="75"/>
        <end position="149"/>
    </location>
</feature>
<dbReference type="GO" id="GO:0043161">
    <property type="term" value="P:proteasome-mediated ubiquitin-dependent protein catabolic process"/>
    <property type="evidence" value="ECO:0007669"/>
    <property type="project" value="UniProtKB-UniRule"/>
</dbReference>
<dbReference type="SMART" id="SM00213">
    <property type="entry name" value="UBQ"/>
    <property type="match status" value="1"/>
</dbReference>
<dbReference type="Pfam" id="PF09280">
    <property type="entry name" value="XPC-binding"/>
    <property type="match status" value="1"/>
</dbReference>
<evidence type="ECO:0000256" key="1">
    <source>
        <dbReference type="ARBA" id="ARBA00022737"/>
    </source>
</evidence>
<dbReference type="CDD" id="cd14280">
    <property type="entry name" value="UBA1_Rad23_like"/>
    <property type="match status" value="1"/>
</dbReference>
<keyword evidence="4 5" id="KW-0539">Nucleus</keyword>
<feature type="compositionally biased region" description="Gly residues" evidence="6">
    <location>
        <begin position="278"/>
        <end position="302"/>
    </location>
</feature>
<keyword evidence="10" id="KW-1185">Reference proteome</keyword>
<dbReference type="GO" id="GO:0005829">
    <property type="term" value="C:cytosol"/>
    <property type="evidence" value="ECO:0007669"/>
    <property type="project" value="TreeGrafter"/>
</dbReference>
<feature type="compositionally biased region" description="Low complexity" evidence="6">
    <location>
        <begin position="200"/>
        <end position="219"/>
    </location>
</feature>
<dbReference type="InterPro" id="IPR004806">
    <property type="entry name" value="Rad23"/>
</dbReference>
<comment type="function">
    <text evidence="5">Multiubiquitin chain receptor involved in modulation of proteasomal degradation. Involved in nucleotide excision repair.</text>
</comment>
<dbReference type="InterPro" id="IPR015360">
    <property type="entry name" value="XPC-bd"/>
</dbReference>
<organism evidence="9 10">
    <name type="scientific">Ceraceosorus bombacis</name>
    <dbReference type="NCBI Taxonomy" id="401625"/>
    <lineage>
        <taxon>Eukaryota</taxon>
        <taxon>Fungi</taxon>
        <taxon>Dikarya</taxon>
        <taxon>Basidiomycota</taxon>
        <taxon>Ustilaginomycotina</taxon>
        <taxon>Exobasidiomycetes</taxon>
        <taxon>Ceraceosorales</taxon>
        <taxon>Ceraceosoraceae</taxon>
        <taxon>Ceraceosorus</taxon>
    </lineage>
</organism>
<sequence>MKLTIKSLGGSNFQLDAEPSDTIATIKSKIQALQGHAVEQQKLIHSGKILTDGQTVESCKMKEKDFLVVMVSKPKAPKPAETPAVPPAASAGSESSSSGLTTSVPSAAAPPTASASEGATSTASDPSTAAAAAAGSETSSTTATGPGSSFLSGAALEAAITNITEMGFDRSEVQKALRASYNNPDRAVEYLMTGIPENVGQQQAPPQAQPTQAPSTGAAEPPPTPAGQTAETASTTGEQQPPTVAPSAGAAVATAPQARQPAAGGGNLFEQAAAAAQGGRGGGAAGAGGAGRGAGGAPGGLPGESDGRGGQVIDLANPAMLQQLRQLVQQNPAALQPLVQAIAQSNPQLAEAMAQDPEGVLSILAAGGGGAGDDDEQVGMDELSPEDQEKVQQICAMGIPEDRAIEVFLMCDRNVELAVQYYFENPGDFDD</sequence>
<dbReference type="EMBL" id="CCYA01000278">
    <property type="protein sequence ID" value="CEH16298.1"/>
    <property type="molecule type" value="Genomic_DNA"/>
</dbReference>
<dbReference type="PRINTS" id="PR01839">
    <property type="entry name" value="RAD23PROTEIN"/>
</dbReference>
<accession>A0A0N7LAD7</accession>
<dbReference type="FunFam" id="3.10.20.90:FF:000254">
    <property type="entry name" value="UV excision repair protein Rad23"/>
    <property type="match status" value="1"/>
</dbReference>
<proteinExistence type="inferred from homology"/>
<name>A0A0N7LAD7_9BASI</name>
<dbReference type="Pfam" id="PF00627">
    <property type="entry name" value="UBA"/>
    <property type="match status" value="2"/>
</dbReference>
<dbReference type="SUPFAM" id="SSF46934">
    <property type="entry name" value="UBA-like"/>
    <property type="match status" value="2"/>
</dbReference>
<feature type="domain" description="UBA" evidence="7">
    <location>
        <begin position="154"/>
        <end position="194"/>
    </location>
</feature>
<protein>
    <recommendedName>
        <fullName evidence="5">UV excision repair protein RAD23</fullName>
    </recommendedName>
</protein>
<dbReference type="GO" id="GO:0006289">
    <property type="term" value="P:nucleotide-excision repair"/>
    <property type="evidence" value="ECO:0007669"/>
    <property type="project" value="UniProtKB-UniRule"/>
</dbReference>
<dbReference type="SUPFAM" id="SSF54236">
    <property type="entry name" value="Ubiquitin-like"/>
    <property type="match status" value="1"/>
</dbReference>
<evidence type="ECO:0000259" key="8">
    <source>
        <dbReference type="PROSITE" id="PS50053"/>
    </source>
</evidence>
<reference evidence="9 10" key="1">
    <citation type="submission" date="2014-09" db="EMBL/GenBank/DDBJ databases">
        <authorList>
            <person name="Magalhaes I.L.F."/>
            <person name="Oliveira U."/>
            <person name="Santos F.R."/>
            <person name="Vidigal T.H.D.A."/>
            <person name="Brescovit A.D."/>
            <person name="Santos A.J."/>
        </authorList>
    </citation>
    <scope>NUCLEOTIDE SEQUENCE [LARGE SCALE GENOMIC DNA]</scope>
</reference>
<evidence type="ECO:0000256" key="5">
    <source>
        <dbReference type="RuleBase" id="RU367049"/>
    </source>
</evidence>
<dbReference type="Proteomes" id="UP000054845">
    <property type="component" value="Unassembled WGS sequence"/>
</dbReference>
<comment type="subcellular location">
    <subcellularLocation>
        <location evidence="5">Nucleus</location>
    </subcellularLocation>
    <subcellularLocation>
        <location evidence="5">Cytoplasm</location>
    </subcellularLocation>
</comment>
<feature type="region of interest" description="Disordered" evidence="6">
    <location>
        <begin position="278"/>
        <end position="312"/>
    </location>
</feature>
<dbReference type="PROSITE" id="PS50053">
    <property type="entry name" value="UBIQUITIN_2"/>
    <property type="match status" value="1"/>
</dbReference>
<dbReference type="CDD" id="cd14281">
    <property type="entry name" value="UBA2_Rad23_like"/>
    <property type="match status" value="1"/>
</dbReference>
<evidence type="ECO:0000256" key="6">
    <source>
        <dbReference type="SAM" id="MobiDB-lite"/>
    </source>
</evidence>
<dbReference type="Gene3D" id="3.10.20.90">
    <property type="entry name" value="Phosphatidylinositol 3-kinase Catalytic Subunit, Chain A, domain 1"/>
    <property type="match status" value="1"/>
</dbReference>
<dbReference type="InterPro" id="IPR015940">
    <property type="entry name" value="UBA"/>
</dbReference>
<feature type="domain" description="UBA" evidence="7">
    <location>
        <begin position="385"/>
        <end position="425"/>
    </location>
</feature>
<feature type="region of interest" description="Disordered" evidence="6">
    <location>
        <begin position="199"/>
        <end position="264"/>
    </location>
</feature>
<dbReference type="AlphaFoldDB" id="A0A0N7LAD7"/>
<dbReference type="GO" id="GO:0043130">
    <property type="term" value="F:ubiquitin binding"/>
    <property type="evidence" value="ECO:0007669"/>
    <property type="project" value="UniProtKB-UniRule"/>
</dbReference>
<dbReference type="InterPro" id="IPR029071">
    <property type="entry name" value="Ubiquitin-like_domsf"/>
</dbReference>
<dbReference type="SMART" id="SM00165">
    <property type="entry name" value="UBA"/>
    <property type="match status" value="2"/>
</dbReference>
<dbReference type="SUPFAM" id="SSF101238">
    <property type="entry name" value="XPC-binding domain"/>
    <property type="match status" value="1"/>
</dbReference>
<dbReference type="PROSITE" id="PS50030">
    <property type="entry name" value="UBA"/>
    <property type="match status" value="2"/>
</dbReference>
<dbReference type="PANTHER" id="PTHR10621:SF0">
    <property type="entry name" value="UV EXCISION REPAIR PROTEIN RAD23"/>
    <property type="match status" value="1"/>
</dbReference>
<keyword evidence="3 5" id="KW-0234">DNA repair</keyword>
<dbReference type="Gene3D" id="1.10.10.540">
    <property type="entry name" value="XPC-binding domain"/>
    <property type="match status" value="1"/>
</dbReference>
<dbReference type="InterPro" id="IPR006636">
    <property type="entry name" value="STI1_HS-bd"/>
</dbReference>
<keyword evidence="1" id="KW-0677">Repeat</keyword>
<dbReference type="GO" id="GO:0005654">
    <property type="term" value="C:nucleoplasm"/>
    <property type="evidence" value="ECO:0007669"/>
    <property type="project" value="TreeGrafter"/>
</dbReference>
<feature type="compositionally biased region" description="Low complexity" evidence="6">
    <location>
        <begin position="79"/>
        <end position="149"/>
    </location>
</feature>
<dbReference type="Gene3D" id="1.10.8.10">
    <property type="entry name" value="DNA helicase RuvA subunit, C-terminal domain"/>
    <property type="match status" value="2"/>
</dbReference>
<feature type="domain" description="Ubiquitin-like" evidence="8">
    <location>
        <begin position="1"/>
        <end position="76"/>
    </location>
</feature>
<dbReference type="PANTHER" id="PTHR10621">
    <property type="entry name" value="UV EXCISION REPAIR PROTEIN RAD23"/>
    <property type="match status" value="1"/>
</dbReference>
<dbReference type="GO" id="GO:0031593">
    <property type="term" value="F:polyubiquitin modification-dependent protein binding"/>
    <property type="evidence" value="ECO:0007669"/>
    <property type="project" value="UniProtKB-UniRule"/>
</dbReference>
<evidence type="ECO:0000256" key="2">
    <source>
        <dbReference type="ARBA" id="ARBA00022763"/>
    </source>
</evidence>
<dbReference type="OrthoDB" id="419317at2759"/>
<keyword evidence="2 5" id="KW-0227">DNA damage</keyword>
<keyword evidence="5" id="KW-0963">Cytoplasm</keyword>
<evidence type="ECO:0000256" key="3">
    <source>
        <dbReference type="ARBA" id="ARBA00023204"/>
    </source>
</evidence>
<evidence type="ECO:0000259" key="7">
    <source>
        <dbReference type="PROSITE" id="PS50030"/>
    </source>
</evidence>
<dbReference type="GO" id="GO:0003684">
    <property type="term" value="F:damaged DNA binding"/>
    <property type="evidence" value="ECO:0007669"/>
    <property type="project" value="UniProtKB-UniRule"/>
</dbReference>
<dbReference type="FunFam" id="1.10.8.10:FF:000003">
    <property type="entry name" value="UV excision repair protein RAD23 homolog"/>
    <property type="match status" value="1"/>
</dbReference>
<dbReference type="InterPro" id="IPR036353">
    <property type="entry name" value="XPC-bd_sf"/>
</dbReference>
<dbReference type="STRING" id="401625.A0A0N7LAD7"/>
<dbReference type="SMART" id="SM00727">
    <property type="entry name" value="STI1"/>
    <property type="match status" value="1"/>
</dbReference>
<dbReference type="GO" id="GO:0070628">
    <property type="term" value="F:proteasome binding"/>
    <property type="evidence" value="ECO:0007669"/>
    <property type="project" value="TreeGrafter"/>
</dbReference>